<dbReference type="CDD" id="cd00075">
    <property type="entry name" value="HATPase"/>
    <property type="match status" value="1"/>
</dbReference>
<dbReference type="PANTHER" id="PTHR43547:SF2">
    <property type="entry name" value="HYBRID SIGNAL TRANSDUCTION HISTIDINE KINASE C"/>
    <property type="match status" value="1"/>
</dbReference>
<proteinExistence type="predicted"/>
<dbReference type="InterPro" id="IPR036097">
    <property type="entry name" value="HisK_dim/P_sf"/>
</dbReference>
<comment type="caution">
    <text evidence="7">The sequence shown here is derived from an EMBL/GenBank/DDBJ whole genome shotgun (WGS) entry which is preliminary data.</text>
</comment>
<evidence type="ECO:0000313" key="7">
    <source>
        <dbReference type="EMBL" id="TDE03676.1"/>
    </source>
</evidence>
<dbReference type="InterPro" id="IPR036890">
    <property type="entry name" value="HATPase_C_sf"/>
</dbReference>
<dbReference type="InterPro" id="IPR004358">
    <property type="entry name" value="Sig_transdc_His_kin-like_C"/>
</dbReference>
<dbReference type="SUPFAM" id="SSF55874">
    <property type="entry name" value="ATPase domain of HSP90 chaperone/DNA topoisomerase II/histidine kinase"/>
    <property type="match status" value="1"/>
</dbReference>
<protein>
    <recommendedName>
        <fullName evidence="2">histidine kinase</fullName>
        <ecNumber evidence="2">2.7.13.3</ecNumber>
    </recommendedName>
</protein>
<keyword evidence="7" id="KW-0808">Transferase</keyword>
<keyword evidence="7" id="KW-0418">Kinase</keyword>
<evidence type="ECO:0000256" key="4">
    <source>
        <dbReference type="SAM" id="Coils"/>
    </source>
</evidence>
<feature type="transmembrane region" description="Helical" evidence="5">
    <location>
        <begin position="252"/>
        <end position="275"/>
    </location>
</feature>
<dbReference type="SMART" id="SM00388">
    <property type="entry name" value="HisKA"/>
    <property type="match status" value="1"/>
</dbReference>
<reference evidence="7 8" key="1">
    <citation type="submission" date="2019-03" db="EMBL/GenBank/DDBJ databases">
        <title>Flavobacterium LB-D12 sp. nov., isolated from arctic soil.</title>
        <authorList>
            <person name="Chaudhary D.K."/>
        </authorList>
    </citation>
    <scope>NUCLEOTIDE SEQUENCE [LARGE SCALE GENOMIC DNA]</scope>
    <source>
        <strain evidence="7 8">LB-D12</strain>
    </source>
</reference>
<evidence type="ECO:0000256" key="2">
    <source>
        <dbReference type="ARBA" id="ARBA00012438"/>
    </source>
</evidence>
<dbReference type="RefSeq" id="WP_132066498.1">
    <property type="nucleotide sequence ID" value="NZ_SMFN01000011.1"/>
</dbReference>
<keyword evidence="5" id="KW-0472">Membrane</keyword>
<keyword evidence="4" id="KW-0175">Coiled coil</keyword>
<feature type="domain" description="Histidine kinase" evidence="6">
    <location>
        <begin position="294"/>
        <end position="508"/>
    </location>
</feature>
<gene>
    <name evidence="7" type="ORF">E0F91_10495</name>
</gene>
<keyword evidence="5" id="KW-0812">Transmembrane</keyword>
<feature type="transmembrane region" description="Helical" evidence="5">
    <location>
        <begin position="7"/>
        <end position="27"/>
    </location>
</feature>
<evidence type="ECO:0000256" key="1">
    <source>
        <dbReference type="ARBA" id="ARBA00000085"/>
    </source>
</evidence>
<dbReference type="Pfam" id="PF02518">
    <property type="entry name" value="HATPase_c"/>
    <property type="match status" value="1"/>
</dbReference>
<dbReference type="Proteomes" id="UP000294644">
    <property type="component" value="Unassembled WGS sequence"/>
</dbReference>
<dbReference type="GO" id="GO:0000155">
    <property type="term" value="F:phosphorelay sensor kinase activity"/>
    <property type="evidence" value="ECO:0007669"/>
    <property type="project" value="InterPro"/>
</dbReference>
<dbReference type="EMBL" id="SMFN01000011">
    <property type="protein sequence ID" value="TDE03676.1"/>
    <property type="molecule type" value="Genomic_DNA"/>
</dbReference>
<evidence type="ECO:0000313" key="8">
    <source>
        <dbReference type="Proteomes" id="UP000294644"/>
    </source>
</evidence>
<dbReference type="Gene3D" id="1.10.287.130">
    <property type="match status" value="1"/>
</dbReference>
<keyword evidence="8" id="KW-1185">Reference proteome</keyword>
<dbReference type="Gene3D" id="3.30.565.10">
    <property type="entry name" value="Histidine kinase-like ATPase, C-terminal domain"/>
    <property type="match status" value="1"/>
</dbReference>
<feature type="coiled-coil region" evidence="4">
    <location>
        <begin position="329"/>
        <end position="372"/>
    </location>
</feature>
<dbReference type="OrthoDB" id="1933776at2"/>
<sequence length="508" mass="58589">MKNVKSNFVVYFITVVIVVTIAIQLFWNIKNYEENKQILLNDVQTAFEKSVANYYELDIKDDYVIFINQDTTQSESDFFEQVIKSDVFKEEISKRKMKATNKPIKTKPNLTVSYDVTADSLPSSHNDLMKNKVQTKIKTHNKNLKTRILKGIKNFDSITNLKNKKNIISFATVRDSIDFLLVSKSFDNQLKDKDIKLSYTIEHYRSNALFDHYKNDSNSILPLKIKSNSKYLPKNEELVVRFSNPKYVLFKYSLAGILLSLILSLSVISCLLYLVQIIRKQKKIDAIKNDLISNITHEFKTPITTASAALEGVKFFNNEKDLDKTNRYIEISQNQLKKLEILVEKFLETAYLENEQLQLEKQRENIVTLLYELVDTFAKSNPNKIFTFETNHDSILLDIDLFHFENAISNLIDNAVKHGGDAIKINLDKIHDELKISVSDNGNGIKKKNLSYIFDKFFREAQGNIHTVKGFGIGLFYTKKIIEKHGGNIQVECSPALTTFSIYFNDTK</sequence>
<dbReference type="PRINTS" id="PR00344">
    <property type="entry name" value="BCTRLSENSOR"/>
</dbReference>
<accession>A0A4R5CTL7</accession>
<evidence type="ECO:0000256" key="3">
    <source>
        <dbReference type="ARBA" id="ARBA00022553"/>
    </source>
</evidence>
<dbReference type="InterPro" id="IPR005467">
    <property type="entry name" value="His_kinase_dom"/>
</dbReference>
<dbReference type="SUPFAM" id="SSF47384">
    <property type="entry name" value="Homodimeric domain of signal transducing histidine kinase"/>
    <property type="match status" value="1"/>
</dbReference>
<comment type="catalytic activity">
    <reaction evidence="1">
        <text>ATP + protein L-histidine = ADP + protein N-phospho-L-histidine.</text>
        <dbReference type="EC" id="2.7.13.3"/>
    </reaction>
</comment>
<dbReference type="AlphaFoldDB" id="A0A4R5CTL7"/>
<dbReference type="Pfam" id="PF00512">
    <property type="entry name" value="HisKA"/>
    <property type="match status" value="1"/>
</dbReference>
<name>A0A4R5CTL7_9FLAO</name>
<dbReference type="InterPro" id="IPR003594">
    <property type="entry name" value="HATPase_dom"/>
</dbReference>
<dbReference type="InterPro" id="IPR003661">
    <property type="entry name" value="HisK_dim/P_dom"/>
</dbReference>
<dbReference type="PANTHER" id="PTHR43547">
    <property type="entry name" value="TWO-COMPONENT HISTIDINE KINASE"/>
    <property type="match status" value="1"/>
</dbReference>
<dbReference type="SMART" id="SM00387">
    <property type="entry name" value="HATPase_c"/>
    <property type="match status" value="1"/>
</dbReference>
<keyword evidence="3" id="KW-0597">Phosphoprotein</keyword>
<dbReference type="PROSITE" id="PS50109">
    <property type="entry name" value="HIS_KIN"/>
    <property type="match status" value="1"/>
</dbReference>
<keyword evidence="5" id="KW-1133">Transmembrane helix</keyword>
<organism evidence="7 8">
    <name type="scientific">Flavobacterium sandaracinum</name>
    <dbReference type="NCBI Taxonomy" id="2541733"/>
    <lineage>
        <taxon>Bacteria</taxon>
        <taxon>Pseudomonadati</taxon>
        <taxon>Bacteroidota</taxon>
        <taxon>Flavobacteriia</taxon>
        <taxon>Flavobacteriales</taxon>
        <taxon>Flavobacteriaceae</taxon>
        <taxon>Flavobacterium</taxon>
    </lineage>
</organism>
<evidence type="ECO:0000256" key="5">
    <source>
        <dbReference type="SAM" id="Phobius"/>
    </source>
</evidence>
<dbReference type="CDD" id="cd00082">
    <property type="entry name" value="HisKA"/>
    <property type="match status" value="1"/>
</dbReference>
<evidence type="ECO:0000259" key="6">
    <source>
        <dbReference type="PROSITE" id="PS50109"/>
    </source>
</evidence>
<dbReference type="EC" id="2.7.13.3" evidence="2"/>